<dbReference type="GO" id="GO:0051424">
    <property type="term" value="F:corticotropin-releasing hormone binding"/>
    <property type="evidence" value="ECO:0007669"/>
    <property type="project" value="InterPro"/>
</dbReference>
<dbReference type="PANTHER" id="PTHR10278:SF0">
    <property type="entry name" value="CORTICOTROPIN-RELEASING FACTOR-BINDING PROTEIN"/>
    <property type="match status" value="1"/>
</dbReference>
<dbReference type="InterPro" id="IPR056178">
    <property type="entry name" value="CRF-BP_C"/>
</dbReference>
<dbReference type="InterPro" id="IPR008435">
    <property type="entry name" value="CRF-bd"/>
</dbReference>
<gene>
    <name evidence="2" type="primary">CRHBP_1</name>
    <name evidence="2" type="ORF">CEXT_175851</name>
</gene>
<dbReference type="Proteomes" id="UP001054945">
    <property type="component" value="Unassembled WGS sequence"/>
</dbReference>
<dbReference type="GO" id="GO:0051460">
    <property type="term" value="P:negative regulation of corticotropin secretion"/>
    <property type="evidence" value="ECO:0007669"/>
    <property type="project" value="TreeGrafter"/>
</dbReference>
<evidence type="ECO:0000313" key="3">
    <source>
        <dbReference type="Proteomes" id="UP001054945"/>
    </source>
</evidence>
<keyword evidence="3" id="KW-1185">Reference proteome</keyword>
<dbReference type="AlphaFoldDB" id="A0AAV4NRB4"/>
<dbReference type="EMBL" id="BPLR01021086">
    <property type="protein sequence ID" value="GIX85662.1"/>
    <property type="molecule type" value="Genomic_DNA"/>
</dbReference>
<dbReference type="GO" id="GO:0005615">
    <property type="term" value="C:extracellular space"/>
    <property type="evidence" value="ECO:0007669"/>
    <property type="project" value="TreeGrafter"/>
</dbReference>
<feature type="domain" description="Corticotropin-releasing factor binding protein C-terminal" evidence="1">
    <location>
        <begin position="2"/>
        <end position="76"/>
    </location>
</feature>
<dbReference type="Pfam" id="PF23541">
    <property type="entry name" value="CRF-BP_C"/>
    <property type="match status" value="1"/>
</dbReference>
<sequence>MGSEDYVEVRGGDGLDPSMMSVAEDFCGMDSVQLNRVHEWLFSGRSSVDVACGNSAVRLVSSGKFENSVTVSFDLLMDWVPRVSFALRSSRHLDFTNSLAKNWIRRIRK</sequence>
<evidence type="ECO:0000259" key="1">
    <source>
        <dbReference type="Pfam" id="PF23541"/>
    </source>
</evidence>
<name>A0AAV4NRB4_CAEEX</name>
<dbReference type="PANTHER" id="PTHR10278">
    <property type="entry name" value="CORTICOTROPIN-RELEASING FACTOR-BINDING PROTEIN"/>
    <property type="match status" value="1"/>
</dbReference>
<comment type="caution">
    <text evidence="2">The sequence shown here is derived from an EMBL/GenBank/DDBJ whole genome shotgun (WGS) entry which is preliminary data.</text>
</comment>
<protein>
    <submittedName>
        <fullName evidence="2">Corticotropin-releasing factor-binding protein</fullName>
    </submittedName>
</protein>
<reference evidence="2 3" key="1">
    <citation type="submission" date="2021-06" db="EMBL/GenBank/DDBJ databases">
        <title>Caerostris extrusa draft genome.</title>
        <authorList>
            <person name="Kono N."/>
            <person name="Arakawa K."/>
        </authorList>
    </citation>
    <scope>NUCLEOTIDE SEQUENCE [LARGE SCALE GENOMIC DNA]</scope>
</reference>
<accession>A0AAV4NRB4</accession>
<dbReference type="GO" id="GO:0009755">
    <property type="term" value="P:hormone-mediated signaling pathway"/>
    <property type="evidence" value="ECO:0007669"/>
    <property type="project" value="TreeGrafter"/>
</dbReference>
<evidence type="ECO:0000313" key="2">
    <source>
        <dbReference type="EMBL" id="GIX85662.1"/>
    </source>
</evidence>
<organism evidence="2 3">
    <name type="scientific">Caerostris extrusa</name>
    <name type="common">Bark spider</name>
    <name type="synonym">Caerostris bankana</name>
    <dbReference type="NCBI Taxonomy" id="172846"/>
    <lineage>
        <taxon>Eukaryota</taxon>
        <taxon>Metazoa</taxon>
        <taxon>Ecdysozoa</taxon>
        <taxon>Arthropoda</taxon>
        <taxon>Chelicerata</taxon>
        <taxon>Arachnida</taxon>
        <taxon>Araneae</taxon>
        <taxon>Araneomorphae</taxon>
        <taxon>Entelegynae</taxon>
        <taxon>Araneoidea</taxon>
        <taxon>Araneidae</taxon>
        <taxon>Caerostris</taxon>
    </lineage>
</organism>
<proteinExistence type="predicted"/>